<reference evidence="1" key="1">
    <citation type="submission" date="2014-05" db="EMBL/GenBank/DDBJ databases">
        <authorList>
            <person name="Chronopoulou M."/>
        </authorList>
    </citation>
    <scope>NUCLEOTIDE SEQUENCE</scope>
    <source>
        <tissue evidence="1">Whole organism</tissue>
    </source>
</reference>
<evidence type="ECO:0000313" key="1">
    <source>
        <dbReference type="EMBL" id="CDW40721.1"/>
    </source>
</evidence>
<accession>A0A0K2USM7</accession>
<dbReference type="AlphaFoldDB" id="A0A0K2USM7"/>
<protein>
    <submittedName>
        <fullName evidence="1">Uncharacterized protein</fullName>
    </submittedName>
</protein>
<sequence length="63" mass="7200">GSILKNDHSIVLLCVGIDEKSVETHSFFLYNNVNSTYESFIVIRIIAAYIIKKSCSILKKYLF</sequence>
<name>A0A0K2USM7_LEPSM</name>
<feature type="non-terminal residue" evidence="1">
    <location>
        <position position="1"/>
    </location>
</feature>
<dbReference type="EMBL" id="HACA01023360">
    <property type="protein sequence ID" value="CDW40721.1"/>
    <property type="molecule type" value="Transcribed_RNA"/>
</dbReference>
<organism evidence="1">
    <name type="scientific">Lepeophtheirus salmonis</name>
    <name type="common">Salmon louse</name>
    <name type="synonym">Caligus salmonis</name>
    <dbReference type="NCBI Taxonomy" id="72036"/>
    <lineage>
        <taxon>Eukaryota</taxon>
        <taxon>Metazoa</taxon>
        <taxon>Ecdysozoa</taxon>
        <taxon>Arthropoda</taxon>
        <taxon>Crustacea</taxon>
        <taxon>Multicrustacea</taxon>
        <taxon>Hexanauplia</taxon>
        <taxon>Copepoda</taxon>
        <taxon>Siphonostomatoida</taxon>
        <taxon>Caligidae</taxon>
        <taxon>Lepeophtheirus</taxon>
    </lineage>
</organism>
<proteinExistence type="predicted"/>